<dbReference type="EMBL" id="CP066310">
    <property type="protein sequence ID" value="QQE89095.1"/>
    <property type="molecule type" value="Genomic_DNA"/>
</dbReference>
<accession>A0AAP9YEG5</accession>
<dbReference type="AlphaFoldDB" id="A0AAP9YEG5"/>
<dbReference type="Proteomes" id="UP000596192">
    <property type="component" value="Chromosome"/>
</dbReference>
<organism evidence="1 2">
    <name type="scientific">Azotobacter chroococcum</name>
    <dbReference type="NCBI Taxonomy" id="353"/>
    <lineage>
        <taxon>Bacteria</taxon>
        <taxon>Pseudomonadati</taxon>
        <taxon>Pseudomonadota</taxon>
        <taxon>Gammaproteobacteria</taxon>
        <taxon>Pseudomonadales</taxon>
        <taxon>Pseudomonadaceae</taxon>
        <taxon>Azotobacter</taxon>
    </lineage>
</organism>
<gene>
    <name evidence="1" type="ORF">GKQ51_01620</name>
</gene>
<dbReference type="RefSeq" id="WP_198867073.1">
    <property type="nucleotide sequence ID" value="NZ_CP066310.1"/>
</dbReference>
<reference evidence="1 2" key="1">
    <citation type="submission" date="2020-12" db="EMBL/GenBank/DDBJ databases">
        <title>Genomic Analysis and Response surface optimization of nitrogen-fixing conditions for A. chroococcum strain HR1, Isolation from rhizosphere soil.</title>
        <authorList>
            <person name="Li J."/>
            <person name="Yang H."/>
            <person name="Liu H."/>
            <person name="Wang C."/>
            <person name="Tian Y."/>
            <person name="Lu X.Y."/>
        </authorList>
    </citation>
    <scope>NUCLEOTIDE SEQUENCE [LARGE SCALE GENOMIC DNA]</scope>
    <source>
        <strain evidence="1 2">HR1</strain>
    </source>
</reference>
<protein>
    <submittedName>
        <fullName evidence="1">Uncharacterized protein</fullName>
    </submittedName>
</protein>
<evidence type="ECO:0000313" key="2">
    <source>
        <dbReference type="Proteomes" id="UP000596192"/>
    </source>
</evidence>
<name>A0AAP9YEG5_9GAMM</name>
<sequence>MIRLLGSDAFAGQLSPPRNHGASPIFRAKIRVDGASLHCYVKPLPDRIRCPVTGKEVANQEIVSEALGYVLAKSVGLNVPDTAGIILLEPWQIPEALHPALRETCSGRAQNDYFCWFTKDMKYPSLRQLHWSDVRHPYLQELRGRRLARQLADNPEASSIIVLDQWLLNSDRNIGNLLESPCKSLFLIDHGRLFHYPNWEPGRIGMAPWPCENRLQKLIDDFIPDWSEALPNKSARALAYNIFAVSFREAGAEAARIVLSEFFEHTEIEVILRLLSERLDQK</sequence>
<proteinExistence type="predicted"/>
<evidence type="ECO:0000313" key="1">
    <source>
        <dbReference type="EMBL" id="QQE89095.1"/>
    </source>
</evidence>